<dbReference type="GO" id="GO:0070008">
    <property type="term" value="F:serine-type exopeptidase activity"/>
    <property type="evidence" value="ECO:0007669"/>
    <property type="project" value="InterPro"/>
</dbReference>
<evidence type="ECO:0000313" key="5">
    <source>
        <dbReference type="Proteomes" id="UP000887577"/>
    </source>
</evidence>
<evidence type="ECO:0000256" key="3">
    <source>
        <dbReference type="ARBA" id="ARBA00022801"/>
    </source>
</evidence>
<keyword evidence="2" id="KW-0732">Signal</keyword>
<dbReference type="WBParaSite" id="PSU_v2.g2377.t1">
    <property type="protein sequence ID" value="PSU_v2.g2377.t1"/>
    <property type="gene ID" value="PSU_v2.g2377"/>
</dbReference>
<evidence type="ECO:0000256" key="2">
    <source>
        <dbReference type="ARBA" id="ARBA00022729"/>
    </source>
</evidence>
<evidence type="ECO:0000256" key="1">
    <source>
        <dbReference type="ARBA" id="ARBA00022670"/>
    </source>
</evidence>
<dbReference type="Proteomes" id="UP000887577">
    <property type="component" value="Unplaced"/>
</dbReference>
<dbReference type="PANTHER" id="PTHR11010">
    <property type="entry name" value="PROTEASE S28 PRO-X CARBOXYPEPTIDASE-RELATED"/>
    <property type="match status" value="1"/>
</dbReference>
<reference evidence="6" key="1">
    <citation type="submission" date="2022-11" db="UniProtKB">
        <authorList>
            <consortium name="WormBaseParasite"/>
        </authorList>
    </citation>
    <scope>IDENTIFICATION</scope>
</reference>
<dbReference type="InterPro" id="IPR042269">
    <property type="entry name" value="Ser_carbopepase_S28_SKS"/>
</dbReference>
<dbReference type="GO" id="GO:0006508">
    <property type="term" value="P:proteolysis"/>
    <property type="evidence" value="ECO:0007669"/>
    <property type="project" value="UniProtKB-KW"/>
</dbReference>
<organism evidence="5 6">
    <name type="scientific">Panagrolaimus superbus</name>
    <dbReference type="NCBI Taxonomy" id="310955"/>
    <lineage>
        <taxon>Eukaryota</taxon>
        <taxon>Metazoa</taxon>
        <taxon>Ecdysozoa</taxon>
        <taxon>Nematoda</taxon>
        <taxon>Chromadorea</taxon>
        <taxon>Rhabditida</taxon>
        <taxon>Tylenchina</taxon>
        <taxon>Panagrolaimomorpha</taxon>
        <taxon>Panagrolaimoidea</taxon>
        <taxon>Panagrolaimidae</taxon>
        <taxon>Panagrolaimus</taxon>
    </lineage>
</organism>
<dbReference type="PANTHER" id="PTHR11010:SF101">
    <property type="entry name" value="SERINE PROTEASE F56F10.1-RELATED"/>
    <property type="match status" value="1"/>
</dbReference>
<dbReference type="InterPro" id="IPR008758">
    <property type="entry name" value="Peptidase_S28"/>
</dbReference>
<dbReference type="GO" id="GO:0008239">
    <property type="term" value="F:dipeptidyl-peptidase activity"/>
    <property type="evidence" value="ECO:0007669"/>
    <property type="project" value="TreeGrafter"/>
</dbReference>
<sequence length="193" mass="21773">MEFAITDFSSLCASKISEAFVQLKQMVYTDEGRDHLNQIFNITPPLNVSASDSFEFEATNFLAGVFNSLQGLVQYTFDARDNYTINGYGIDGICAIMSDPKNQKLSVDRLAAVFFWSTDSTFLDNDYTTDMSYISQTTFNLSDPFQRDDSSAERGWMWLCCGMALGWLQSTDSSKNIFNRAVPLEFVTVSDYI</sequence>
<protein>
    <submittedName>
        <fullName evidence="6">Uncharacterized protein</fullName>
    </submittedName>
</protein>
<keyword evidence="3" id="KW-0378">Hydrolase</keyword>
<keyword evidence="5" id="KW-1185">Reference proteome</keyword>
<name>A0A914YRU8_9BILA</name>
<keyword evidence="1" id="KW-0645">Protease</keyword>
<evidence type="ECO:0000256" key="4">
    <source>
        <dbReference type="ARBA" id="ARBA00023180"/>
    </source>
</evidence>
<keyword evidence="4" id="KW-0325">Glycoprotein</keyword>
<accession>A0A914YRU8</accession>
<dbReference type="Gene3D" id="1.20.120.980">
    <property type="entry name" value="Serine carboxypeptidase S28, SKS domain"/>
    <property type="match status" value="1"/>
</dbReference>
<proteinExistence type="predicted"/>
<evidence type="ECO:0000313" key="6">
    <source>
        <dbReference type="WBParaSite" id="PSU_v2.g2377.t1"/>
    </source>
</evidence>
<dbReference type="AlphaFoldDB" id="A0A914YRU8"/>
<dbReference type="Pfam" id="PF05577">
    <property type="entry name" value="Peptidase_S28"/>
    <property type="match status" value="1"/>
</dbReference>